<accession>A0ABR3BU75</accession>
<dbReference type="RefSeq" id="XP_066614684.1">
    <property type="nucleotide sequence ID" value="XM_066757215.1"/>
</dbReference>
<name>A0ABR3BU75_9TREE</name>
<evidence type="ECO:0000256" key="1">
    <source>
        <dbReference type="SAM" id="MobiDB-lite"/>
    </source>
</evidence>
<feature type="transmembrane region" description="Helical" evidence="2">
    <location>
        <begin position="12"/>
        <end position="32"/>
    </location>
</feature>
<reference evidence="3" key="2">
    <citation type="submission" date="2024-01" db="EMBL/GenBank/DDBJ databases">
        <title>Comparative genomics of Cryptococcus and Kwoniella reveals pathogenesis evolution and contrasting modes of karyotype evolution via chromosome fusion or intercentromeric recombination.</title>
        <authorList>
            <person name="Coelho M.A."/>
            <person name="David-Palma M."/>
            <person name="Shea T."/>
            <person name="Bowers K."/>
            <person name="Mcginley-Smith S."/>
            <person name="Mohammad A.W."/>
            <person name="Gnirke A."/>
            <person name="Yurkov A.M."/>
            <person name="Nowrousian M."/>
            <person name="Sun S."/>
            <person name="Cuomo C.A."/>
            <person name="Heitman J."/>
        </authorList>
    </citation>
    <scope>NUCLEOTIDE SEQUENCE</scope>
    <source>
        <strain evidence="3">IND107</strain>
    </source>
</reference>
<evidence type="ECO:0000313" key="3">
    <source>
        <dbReference type="EMBL" id="KAL0250497.1"/>
    </source>
</evidence>
<dbReference type="GeneID" id="91989531"/>
<feature type="compositionally biased region" description="Low complexity" evidence="1">
    <location>
        <begin position="49"/>
        <end position="62"/>
    </location>
</feature>
<protein>
    <submittedName>
        <fullName evidence="3">Uncharacterized protein</fullName>
    </submittedName>
</protein>
<gene>
    <name evidence="3" type="ORF">I308_102675</name>
</gene>
<feature type="region of interest" description="Disordered" evidence="1">
    <location>
        <begin position="214"/>
        <end position="233"/>
    </location>
</feature>
<evidence type="ECO:0000313" key="4">
    <source>
        <dbReference type="Proteomes" id="UP000054399"/>
    </source>
</evidence>
<keyword evidence="2" id="KW-1133">Transmembrane helix</keyword>
<keyword evidence="4" id="KW-1185">Reference proteome</keyword>
<sequence length="233" mass="25303">MAIEIGPLEVAAIASGGVALVLVVFVSVIYLFRRKTRRKLHSLRDHRSVTSTVTSTAPTSGTHQSEFNRETFTTFGFGATGLASLPHIQAQTTSRPSTAQTLLMTPTNSSPNGKKQKLTKVLRDIGRCSAESGRLNSEDLVVITYEDGLRKLGIDPNGQMPRPQHILYPEEFDDTKEIAKFEPQINGGVDSPRAKPGRDRGAGRVAPPALESTWLPSYYHSPNSGQINDAAYG</sequence>
<evidence type="ECO:0000256" key="2">
    <source>
        <dbReference type="SAM" id="Phobius"/>
    </source>
</evidence>
<keyword evidence="2" id="KW-0812">Transmembrane</keyword>
<proteinExistence type="predicted"/>
<feature type="region of interest" description="Disordered" evidence="1">
    <location>
        <begin position="184"/>
        <end position="206"/>
    </location>
</feature>
<organism evidence="3 4">
    <name type="scientific">Cryptococcus tetragattii IND107</name>
    <dbReference type="NCBI Taxonomy" id="1296105"/>
    <lineage>
        <taxon>Eukaryota</taxon>
        <taxon>Fungi</taxon>
        <taxon>Dikarya</taxon>
        <taxon>Basidiomycota</taxon>
        <taxon>Agaricomycotina</taxon>
        <taxon>Tremellomycetes</taxon>
        <taxon>Tremellales</taxon>
        <taxon>Cryptococcaceae</taxon>
        <taxon>Cryptococcus</taxon>
        <taxon>Cryptococcus gattii species complex</taxon>
    </lineage>
</organism>
<keyword evidence="2" id="KW-0472">Membrane</keyword>
<dbReference type="EMBL" id="ATAM02000004">
    <property type="protein sequence ID" value="KAL0250497.1"/>
    <property type="molecule type" value="Genomic_DNA"/>
</dbReference>
<feature type="compositionally biased region" description="Basic and acidic residues" evidence="1">
    <location>
        <begin position="192"/>
        <end position="202"/>
    </location>
</feature>
<dbReference type="Proteomes" id="UP000054399">
    <property type="component" value="Unassembled WGS sequence"/>
</dbReference>
<comment type="caution">
    <text evidence="3">The sequence shown here is derived from an EMBL/GenBank/DDBJ whole genome shotgun (WGS) entry which is preliminary data.</text>
</comment>
<reference evidence="3" key="1">
    <citation type="submission" date="2015-01" db="EMBL/GenBank/DDBJ databases">
        <authorList>
            <consortium name="The Broad Institute Genomics Platform"/>
            <person name="Cuomo C."/>
            <person name="Litvintseva A."/>
            <person name="Chen Y."/>
            <person name="Heitman J."/>
            <person name="Sun S."/>
            <person name="Springer D."/>
            <person name="Dromer F."/>
            <person name="Young S."/>
            <person name="Zeng Q."/>
            <person name="Gargeya S."/>
            <person name="Abouelleil A."/>
            <person name="Alvarado L."/>
            <person name="Chapman S.B."/>
            <person name="Gainer-Dewar J."/>
            <person name="Goldberg J."/>
            <person name="Griggs A."/>
            <person name="Gujja S."/>
            <person name="Hansen M."/>
            <person name="Howarth C."/>
            <person name="Imamovic A."/>
            <person name="Larimer J."/>
            <person name="Murphy C."/>
            <person name="Naylor J."/>
            <person name="Pearson M."/>
            <person name="Priest M."/>
            <person name="Roberts A."/>
            <person name="Saif S."/>
            <person name="Shea T."/>
            <person name="Sykes S."/>
            <person name="Wortman J."/>
            <person name="Nusbaum C."/>
            <person name="Birren B."/>
        </authorList>
    </citation>
    <scope>NUCLEOTIDE SEQUENCE</scope>
    <source>
        <strain evidence="3">IND107</strain>
    </source>
</reference>
<feature type="region of interest" description="Disordered" evidence="1">
    <location>
        <begin position="42"/>
        <end position="65"/>
    </location>
</feature>